<name>A0A1M7UDC8_9BRAD</name>
<evidence type="ECO:0000313" key="2">
    <source>
        <dbReference type="EMBL" id="SHN81009.1"/>
    </source>
</evidence>
<accession>A0A1M7UDC8</accession>
<feature type="transmembrane region" description="Helical" evidence="1">
    <location>
        <begin position="63"/>
        <end position="84"/>
    </location>
</feature>
<evidence type="ECO:0000256" key="1">
    <source>
        <dbReference type="SAM" id="Phobius"/>
    </source>
</evidence>
<keyword evidence="3" id="KW-1185">Reference proteome</keyword>
<dbReference type="AlphaFoldDB" id="A0A1M7UDC8"/>
<keyword evidence="1" id="KW-1133">Transmembrane helix</keyword>
<dbReference type="Proteomes" id="UP000184096">
    <property type="component" value="Chromosome I"/>
</dbReference>
<reference evidence="3" key="1">
    <citation type="submission" date="2016-11" db="EMBL/GenBank/DDBJ databases">
        <authorList>
            <person name="Varghese N."/>
            <person name="Submissions S."/>
        </authorList>
    </citation>
    <scope>NUCLEOTIDE SEQUENCE [LARGE SCALE GENOMIC DNA]</scope>
    <source>
        <strain evidence="3">GAS401</strain>
    </source>
</reference>
<organism evidence="2 3">
    <name type="scientific">Bradyrhizobium erythrophlei</name>
    <dbReference type="NCBI Taxonomy" id="1437360"/>
    <lineage>
        <taxon>Bacteria</taxon>
        <taxon>Pseudomonadati</taxon>
        <taxon>Pseudomonadota</taxon>
        <taxon>Alphaproteobacteria</taxon>
        <taxon>Hyphomicrobiales</taxon>
        <taxon>Nitrobacteraceae</taxon>
        <taxon>Bradyrhizobium</taxon>
    </lineage>
</organism>
<dbReference type="RefSeq" id="WP_156898655.1">
    <property type="nucleotide sequence ID" value="NZ_LT670849.1"/>
</dbReference>
<protein>
    <submittedName>
        <fullName evidence="2">Uncharacterized protein</fullName>
    </submittedName>
</protein>
<proteinExistence type="predicted"/>
<evidence type="ECO:0000313" key="3">
    <source>
        <dbReference type="Proteomes" id="UP000184096"/>
    </source>
</evidence>
<dbReference type="EMBL" id="LT670849">
    <property type="protein sequence ID" value="SHN81009.1"/>
    <property type="molecule type" value="Genomic_DNA"/>
</dbReference>
<keyword evidence="1" id="KW-0812">Transmembrane</keyword>
<keyword evidence="1" id="KW-0472">Membrane</keyword>
<gene>
    <name evidence="2" type="ORF">SAMN05444170_4578</name>
</gene>
<sequence length="86" mass="9282">MTASYVDFTAAAFAFAAAVLWFYAAFGTDVYVEEQDVARGDVIVSKKGRLYDVRASMIKQSRWISYAAIAAGIAAALQCIGLMMKG</sequence>